<dbReference type="EMBL" id="AUSU01000806">
    <property type="protein sequence ID" value="EPS72514.1"/>
    <property type="molecule type" value="Genomic_DNA"/>
</dbReference>
<dbReference type="AlphaFoldDB" id="S8CYJ8"/>
<keyword evidence="2" id="KW-1185">Reference proteome</keyword>
<protein>
    <submittedName>
        <fullName evidence="1">Uncharacterized protein</fullName>
    </submittedName>
</protein>
<name>S8CYJ8_9LAMI</name>
<proteinExistence type="predicted"/>
<comment type="caution">
    <text evidence="1">The sequence shown here is derived from an EMBL/GenBank/DDBJ whole genome shotgun (WGS) entry which is preliminary data.</text>
</comment>
<evidence type="ECO:0000313" key="2">
    <source>
        <dbReference type="Proteomes" id="UP000015453"/>
    </source>
</evidence>
<feature type="non-terminal residue" evidence="1">
    <location>
        <position position="60"/>
    </location>
</feature>
<gene>
    <name evidence="1" type="ORF">M569_02244</name>
</gene>
<dbReference type="Proteomes" id="UP000015453">
    <property type="component" value="Unassembled WGS sequence"/>
</dbReference>
<evidence type="ECO:0000313" key="1">
    <source>
        <dbReference type="EMBL" id="EPS72514.1"/>
    </source>
</evidence>
<sequence length="60" mass="6818">MAAYASLVILAKNIDPIHGDLNHIYLDMDLKPLYEKVVQLQTIMEDCPGETLSQEFQARI</sequence>
<reference evidence="1 2" key="1">
    <citation type="journal article" date="2013" name="BMC Genomics">
        <title>The miniature genome of a carnivorous plant Genlisea aurea contains a low number of genes and short non-coding sequences.</title>
        <authorList>
            <person name="Leushkin E.V."/>
            <person name="Sutormin R.A."/>
            <person name="Nabieva E.R."/>
            <person name="Penin A.A."/>
            <person name="Kondrashov A.S."/>
            <person name="Logacheva M.D."/>
        </authorList>
    </citation>
    <scope>NUCLEOTIDE SEQUENCE [LARGE SCALE GENOMIC DNA]</scope>
</reference>
<accession>S8CYJ8</accession>
<organism evidence="1 2">
    <name type="scientific">Genlisea aurea</name>
    <dbReference type="NCBI Taxonomy" id="192259"/>
    <lineage>
        <taxon>Eukaryota</taxon>
        <taxon>Viridiplantae</taxon>
        <taxon>Streptophyta</taxon>
        <taxon>Embryophyta</taxon>
        <taxon>Tracheophyta</taxon>
        <taxon>Spermatophyta</taxon>
        <taxon>Magnoliopsida</taxon>
        <taxon>eudicotyledons</taxon>
        <taxon>Gunneridae</taxon>
        <taxon>Pentapetalae</taxon>
        <taxon>asterids</taxon>
        <taxon>lamiids</taxon>
        <taxon>Lamiales</taxon>
        <taxon>Lentibulariaceae</taxon>
        <taxon>Genlisea</taxon>
    </lineage>
</organism>